<dbReference type="SMART" id="SM00184">
    <property type="entry name" value="RING"/>
    <property type="match status" value="1"/>
</dbReference>
<dbReference type="GO" id="GO:0043161">
    <property type="term" value="P:proteasome-mediated ubiquitin-dependent protein catabolic process"/>
    <property type="evidence" value="ECO:0007669"/>
    <property type="project" value="TreeGrafter"/>
</dbReference>
<evidence type="ECO:0000256" key="3">
    <source>
        <dbReference type="ARBA" id="ARBA00022833"/>
    </source>
</evidence>
<keyword evidence="1" id="KW-0479">Metal-binding</keyword>
<dbReference type="InterPro" id="IPR027370">
    <property type="entry name" value="Znf-RING_euk"/>
</dbReference>
<dbReference type="PROSITE" id="PS00518">
    <property type="entry name" value="ZF_RING_1"/>
    <property type="match status" value="1"/>
</dbReference>
<protein>
    <recommendedName>
        <fullName evidence="5">RING-type domain-containing protein</fullName>
    </recommendedName>
</protein>
<dbReference type="Proteomes" id="UP000636709">
    <property type="component" value="Unassembled WGS sequence"/>
</dbReference>
<dbReference type="GO" id="GO:0061630">
    <property type="term" value="F:ubiquitin protein ligase activity"/>
    <property type="evidence" value="ECO:0007669"/>
    <property type="project" value="TreeGrafter"/>
</dbReference>
<dbReference type="PROSITE" id="PS50089">
    <property type="entry name" value="ZF_RING_2"/>
    <property type="match status" value="1"/>
</dbReference>
<evidence type="ECO:0000313" key="7">
    <source>
        <dbReference type="Proteomes" id="UP000636709"/>
    </source>
</evidence>
<reference evidence="6" key="1">
    <citation type="submission" date="2020-07" db="EMBL/GenBank/DDBJ databases">
        <title>Genome sequence and genetic diversity analysis of an under-domesticated orphan crop, white fonio (Digitaria exilis).</title>
        <authorList>
            <person name="Bennetzen J.L."/>
            <person name="Chen S."/>
            <person name="Ma X."/>
            <person name="Wang X."/>
            <person name="Yssel A.E.J."/>
            <person name="Chaluvadi S.R."/>
            <person name="Johnson M."/>
            <person name="Gangashetty P."/>
            <person name="Hamidou F."/>
            <person name="Sanogo M.D."/>
            <person name="Zwaenepoel A."/>
            <person name="Wallace J."/>
            <person name="Van De Peer Y."/>
            <person name="Van Deynze A."/>
        </authorList>
    </citation>
    <scope>NUCLEOTIDE SEQUENCE</scope>
    <source>
        <tissue evidence="6">Leaves</tissue>
    </source>
</reference>
<evidence type="ECO:0000313" key="6">
    <source>
        <dbReference type="EMBL" id="KAF8768905.1"/>
    </source>
</evidence>
<sequence length="307" mass="33701">MASDGHTPEPGKQEVATTAAGSGLNDLADPQFMCCVCLWPQFFFSDSGDSSVRWVRNEDSKTSPPQEVLLNGSTLDEHSKKVKLDDVSCPLCKEMLYQPGVLNCGHVYCVSCLSSSNEEALKCHVCGSPHPGDFPNVCLDLDHFLEEYFPAEYELRRQRVQSNKVQRNREGSSSGKILSPSSFSLRILSPIARDCTELVGFDLCGECYNSSLKLPGRFNQQHTPDHRMELEEATLYQRLREEAMMVEPGAPVGALVQIILGNQGIVANAEGPGEAAIEEPVGVPGDMLHIIIDDEGIEDNDEEDQVV</sequence>
<accession>A0A835KST0</accession>
<evidence type="ECO:0000259" key="5">
    <source>
        <dbReference type="PROSITE" id="PS50089"/>
    </source>
</evidence>
<dbReference type="InterPro" id="IPR017907">
    <property type="entry name" value="Znf_RING_CS"/>
</dbReference>
<keyword evidence="7" id="KW-1185">Reference proteome</keyword>
<dbReference type="AlphaFoldDB" id="A0A835KST0"/>
<dbReference type="InterPro" id="IPR013083">
    <property type="entry name" value="Znf_RING/FYVE/PHD"/>
</dbReference>
<keyword evidence="3" id="KW-0862">Zinc</keyword>
<dbReference type="Gene3D" id="3.30.40.10">
    <property type="entry name" value="Zinc/RING finger domain, C3HC4 (zinc finger)"/>
    <property type="match status" value="1"/>
</dbReference>
<evidence type="ECO:0000256" key="2">
    <source>
        <dbReference type="ARBA" id="ARBA00022771"/>
    </source>
</evidence>
<organism evidence="6 7">
    <name type="scientific">Digitaria exilis</name>
    <dbReference type="NCBI Taxonomy" id="1010633"/>
    <lineage>
        <taxon>Eukaryota</taxon>
        <taxon>Viridiplantae</taxon>
        <taxon>Streptophyta</taxon>
        <taxon>Embryophyta</taxon>
        <taxon>Tracheophyta</taxon>
        <taxon>Spermatophyta</taxon>
        <taxon>Magnoliopsida</taxon>
        <taxon>Liliopsida</taxon>
        <taxon>Poales</taxon>
        <taxon>Poaceae</taxon>
        <taxon>PACMAD clade</taxon>
        <taxon>Panicoideae</taxon>
        <taxon>Panicodae</taxon>
        <taxon>Paniceae</taxon>
        <taxon>Anthephorinae</taxon>
        <taxon>Digitaria</taxon>
    </lineage>
</organism>
<dbReference type="Gene3D" id="3.30.60.90">
    <property type="match status" value="1"/>
</dbReference>
<dbReference type="SUPFAM" id="SSF57850">
    <property type="entry name" value="RING/U-box"/>
    <property type="match status" value="1"/>
</dbReference>
<dbReference type="InterPro" id="IPR043145">
    <property type="entry name" value="Znf_ZZ_sf"/>
</dbReference>
<dbReference type="PANTHER" id="PTHR15898:SF13">
    <property type="entry name" value="BIFUNCTIONAL APOPTOSIS REGULATOR"/>
    <property type="match status" value="1"/>
</dbReference>
<comment type="caution">
    <text evidence="6">The sequence shown here is derived from an EMBL/GenBank/DDBJ whole genome shotgun (WGS) entry which is preliminary data.</text>
</comment>
<gene>
    <name evidence="6" type="ORF">HU200_007470</name>
</gene>
<name>A0A835KST0_9POAL</name>
<dbReference type="OrthoDB" id="6270329at2759"/>
<dbReference type="GO" id="GO:0008270">
    <property type="term" value="F:zinc ion binding"/>
    <property type="evidence" value="ECO:0007669"/>
    <property type="project" value="UniProtKB-KW"/>
</dbReference>
<dbReference type="Pfam" id="PF13445">
    <property type="entry name" value="zf-RING_UBOX"/>
    <property type="match status" value="1"/>
</dbReference>
<dbReference type="EMBL" id="JACEFO010000500">
    <property type="protein sequence ID" value="KAF8768905.1"/>
    <property type="molecule type" value="Genomic_DNA"/>
</dbReference>
<dbReference type="InterPro" id="IPR001841">
    <property type="entry name" value="Znf_RING"/>
</dbReference>
<feature type="domain" description="RING-type" evidence="5">
    <location>
        <begin position="89"/>
        <end position="126"/>
    </location>
</feature>
<proteinExistence type="predicted"/>
<keyword evidence="2 4" id="KW-0863">Zinc-finger</keyword>
<dbReference type="FunFam" id="3.30.40.10:FF:000605">
    <property type="entry name" value="E3 ubiquitin-protein ligase PRT1"/>
    <property type="match status" value="1"/>
</dbReference>
<dbReference type="PANTHER" id="PTHR15898">
    <property type="entry name" value="BIFUNCTIONAL APOPTOSIS REGULATOR"/>
    <property type="match status" value="1"/>
</dbReference>
<evidence type="ECO:0000256" key="4">
    <source>
        <dbReference type="PROSITE-ProRule" id="PRU00175"/>
    </source>
</evidence>
<evidence type="ECO:0000256" key="1">
    <source>
        <dbReference type="ARBA" id="ARBA00022723"/>
    </source>
</evidence>